<gene>
    <name evidence="1" type="ORF">NUW54_g11927</name>
</gene>
<accession>A0ACC1N4J6</accession>
<evidence type="ECO:0000313" key="2">
    <source>
        <dbReference type="Proteomes" id="UP001144978"/>
    </source>
</evidence>
<protein>
    <submittedName>
        <fullName evidence="1">Uncharacterized protein</fullName>
    </submittedName>
</protein>
<name>A0ACC1N4J6_9APHY</name>
<evidence type="ECO:0000313" key="1">
    <source>
        <dbReference type="EMBL" id="KAJ2974205.1"/>
    </source>
</evidence>
<comment type="caution">
    <text evidence="1">The sequence shown here is derived from an EMBL/GenBank/DDBJ whole genome shotgun (WGS) entry which is preliminary data.</text>
</comment>
<sequence length="162" mass="17050">MRAVSLAVPSPASLLPACSPADPPALCASTQSACRINSLLPRLIPLPGPCSADPTPSSTGQRMRPGPGPALSAVVLHPVPPPAYGSAALSYRPSVASIFAGYDTAVPAGHWEVSELVLGGGGAQRVRDRFRLRPWRWKLLSYLPESVRLFVVRKSPSPIRPG</sequence>
<dbReference type="Proteomes" id="UP001144978">
    <property type="component" value="Unassembled WGS sequence"/>
</dbReference>
<dbReference type="EMBL" id="JANSHE010004860">
    <property type="protein sequence ID" value="KAJ2974205.1"/>
    <property type="molecule type" value="Genomic_DNA"/>
</dbReference>
<proteinExistence type="predicted"/>
<keyword evidence="2" id="KW-1185">Reference proteome</keyword>
<organism evidence="1 2">
    <name type="scientific">Trametes sanguinea</name>
    <dbReference type="NCBI Taxonomy" id="158606"/>
    <lineage>
        <taxon>Eukaryota</taxon>
        <taxon>Fungi</taxon>
        <taxon>Dikarya</taxon>
        <taxon>Basidiomycota</taxon>
        <taxon>Agaricomycotina</taxon>
        <taxon>Agaricomycetes</taxon>
        <taxon>Polyporales</taxon>
        <taxon>Polyporaceae</taxon>
        <taxon>Trametes</taxon>
    </lineage>
</organism>
<reference evidence="1" key="1">
    <citation type="submission" date="2022-08" db="EMBL/GenBank/DDBJ databases">
        <title>Genome Sequence of Pycnoporus sanguineus.</title>
        <authorList>
            <person name="Buettner E."/>
        </authorList>
    </citation>
    <scope>NUCLEOTIDE SEQUENCE</scope>
    <source>
        <strain evidence="1">CG-C14</strain>
    </source>
</reference>